<evidence type="ECO:0000256" key="14">
    <source>
        <dbReference type="ARBA" id="ARBA00023306"/>
    </source>
</evidence>
<evidence type="ECO:0000256" key="4">
    <source>
        <dbReference type="ARBA" id="ARBA00006277"/>
    </source>
</evidence>
<dbReference type="GO" id="GO:0005874">
    <property type="term" value="C:microtubule"/>
    <property type="evidence" value="ECO:0007669"/>
    <property type="project" value="UniProtKB-KW"/>
</dbReference>
<evidence type="ECO:0000256" key="8">
    <source>
        <dbReference type="ARBA" id="ARBA00022701"/>
    </source>
</evidence>
<dbReference type="OrthoDB" id="2443965at2759"/>
<dbReference type="GO" id="GO:0072686">
    <property type="term" value="C:mitotic spindle"/>
    <property type="evidence" value="ECO:0007669"/>
    <property type="project" value="InterPro"/>
</dbReference>
<evidence type="ECO:0000256" key="16">
    <source>
        <dbReference type="ARBA" id="ARBA00044179"/>
    </source>
</evidence>
<gene>
    <name evidence="18" type="ORF">CYLTODRAFT_346672</name>
</gene>
<evidence type="ECO:0000256" key="10">
    <source>
        <dbReference type="ARBA" id="ARBA00022829"/>
    </source>
</evidence>
<evidence type="ECO:0000256" key="1">
    <source>
        <dbReference type="ARBA" id="ARBA00004123"/>
    </source>
</evidence>
<keyword evidence="15" id="KW-0137">Centromere</keyword>
<evidence type="ECO:0000256" key="7">
    <source>
        <dbReference type="ARBA" id="ARBA00022618"/>
    </source>
</evidence>
<keyword evidence="5" id="KW-0158">Chromosome</keyword>
<keyword evidence="13" id="KW-0539">Nucleus</keyword>
<organism evidence="18 19">
    <name type="scientific">Cylindrobasidium torrendii FP15055 ss-10</name>
    <dbReference type="NCBI Taxonomy" id="1314674"/>
    <lineage>
        <taxon>Eukaryota</taxon>
        <taxon>Fungi</taxon>
        <taxon>Dikarya</taxon>
        <taxon>Basidiomycota</taxon>
        <taxon>Agaricomycotina</taxon>
        <taxon>Agaricomycetes</taxon>
        <taxon>Agaricomycetidae</taxon>
        <taxon>Agaricales</taxon>
        <taxon>Marasmiineae</taxon>
        <taxon>Physalacriaceae</taxon>
        <taxon>Cylindrobasidium</taxon>
    </lineage>
</organism>
<dbReference type="Pfam" id="PF08656">
    <property type="entry name" value="DASH_Dad3"/>
    <property type="match status" value="1"/>
</dbReference>
<evidence type="ECO:0000256" key="2">
    <source>
        <dbReference type="ARBA" id="ARBA00004186"/>
    </source>
</evidence>
<evidence type="ECO:0000256" key="12">
    <source>
        <dbReference type="ARBA" id="ARBA00023212"/>
    </source>
</evidence>
<keyword evidence="6" id="KW-0963">Cytoplasm</keyword>
<dbReference type="GO" id="GO:0051010">
    <property type="term" value="F:microtubule plus-end binding"/>
    <property type="evidence" value="ECO:0007669"/>
    <property type="project" value="TreeGrafter"/>
</dbReference>
<evidence type="ECO:0000256" key="13">
    <source>
        <dbReference type="ARBA" id="ARBA00023242"/>
    </source>
</evidence>
<evidence type="ECO:0000256" key="11">
    <source>
        <dbReference type="ARBA" id="ARBA00022838"/>
    </source>
</evidence>
<keyword evidence="19" id="KW-1185">Reference proteome</keyword>
<keyword evidence="11" id="KW-0995">Kinetochore</keyword>
<evidence type="ECO:0000256" key="6">
    <source>
        <dbReference type="ARBA" id="ARBA00022490"/>
    </source>
</evidence>
<evidence type="ECO:0000256" key="5">
    <source>
        <dbReference type="ARBA" id="ARBA00022454"/>
    </source>
</evidence>
<dbReference type="InterPro" id="IPR013965">
    <property type="entry name" value="DASH_Dad3"/>
</dbReference>
<keyword evidence="10" id="KW-0159">Chromosome partition</keyword>
<proteinExistence type="inferred from homology"/>
<evidence type="ECO:0000313" key="18">
    <source>
        <dbReference type="EMBL" id="KIY71031.1"/>
    </source>
</evidence>
<dbReference type="GO" id="GO:0051301">
    <property type="term" value="P:cell division"/>
    <property type="evidence" value="ECO:0007669"/>
    <property type="project" value="UniProtKB-KW"/>
</dbReference>
<evidence type="ECO:0000256" key="15">
    <source>
        <dbReference type="ARBA" id="ARBA00023328"/>
    </source>
</evidence>
<keyword evidence="9" id="KW-0498">Mitosis</keyword>
<protein>
    <recommendedName>
        <fullName evidence="16">DASH complex subunit DAD3</fullName>
    </recommendedName>
    <alternativeName>
        <fullName evidence="17">Outer kinetochore protein DAD3</fullName>
    </alternativeName>
</protein>
<keyword evidence="12" id="KW-0206">Cytoskeleton</keyword>
<dbReference type="PANTHER" id="PTHR28017">
    <property type="entry name" value="DASH COMPLEX SUBUNIT DAD3"/>
    <property type="match status" value="1"/>
</dbReference>
<evidence type="ECO:0000313" key="19">
    <source>
        <dbReference type="Proteomes" id="UP000054007"/>
    </source>
</evidence>
<name>A0A0D7BN69_9AGAR</name>
<sequence length="89" mass="10253">MSTAASVHSIFVTNPYEKHPQLSETEAEILWEYAKLAQTVKEITAKTKRLTSQNDETTRERLRWLEQRMGVVLTLFKASIWGVISDQQS</sequence>
<dbReference type="GO" id="GO:0008608">
    <property type="term" value="P:attachment of spindle microtubules to kinetochore"/>
    <property type="evidence" value="ECO:0007669"/>
    <property type="project" value="InterPro"/>
</dbReference>
<comment type="similarity">
    <text evidence="4">Belongs to the DASH complex DAD3 family.</text>
</comment>
<evidence type="ECO:0000256" key="9">
    <source>
        <dbReference type="ARBA" id="ARBA00022776"/>
    </source>
</evidence>
<dbReference type="AlphaFoldDB" id="A0A0D7BN69"/>
<accession>A0A0D7BN69</accession>
<comment type="subcellular location">
    <subcellularLocation>
        <location evidence="3">Chromosome</location>
        <location evidence="3">Centromere</location>
        <location evidence="3">Kinetochore</location>
    </subcellularLocation>
    <subcellularLocation>
        <location evidence="2">Cytoplasm</location>
        <location evidence="2">Cytoskeleton</location>
        <location evidence="2">Spindle</location>
    </subcellularLocation>
    <subcellularLocation>
        <location evidence="1">Nucleus</location>
    </subcellularLocation>
</comment>
<keyword evidence="8" id="KW-0493">Microtubule</keyword>
<keyword evidence="7" id="KW-0132">Cell division</keyword>
<keyword evidence="14" id="KW-0131">Cell cycle</keyword>
<dbReference type="PANTHER" id="PTHR28017:SF1">
    <property type="entry name" value="DASH COMPLEX SUBUNIT DAD3"/>
    <property type="match status" value="1"/>
</dbReference>
<reference evidence="18 19" key="1">
    <citation type="journal article" date="2015" name="Fungal Genet. Biol.">
        <title>Evolution of novel wood decay mechanisms in Agaricales revealed by the genome sequences of Fistulina hepatica and Cylindrobasidium torrendii.</title>
        <authorList>
            <person name="Floudas D."/>
            <person name="Held B.W."/>
            <person name="Riley R."/>
            <person name="Nagy L.G."/>
            <person name="Koehler G."/>
            <person name="Ransdell A.S."/>
            <person name="Younus H."/>
            <person name="Chow J."/>
            <person name="Chiniquy J."/>
            <person name="Lipzen A."/>
            <person name="Tritt A."/>
            <person name="Sun H."/>
            <person name="Haridas S."/>
            <person name="LaButti K."/>
            <person name="Ohm R.A."/>
            <person name="Kues U."/>
            <person name="Blanchette R.A."/>
            <person name="Grigoriev I.V."/>
            <person name="Minto R.E."/>
            <person name="Hibbett D.S."/>
        </authorList>
    </citation>
    <scope>NUCLEOTIDE SEQUENCE [LARGE SCALE GENOMIC DNA]</scope>
    <source>
        <strain evidence="18 19">FP15055 ss-10</strain>
    </source>
</reference>
<dbReference type="GO" id="GO:0042729">
    <property type="term" value="C:DASH complex"/>
    <property type="evidence" value="ECO:0007669"/>
    <property type="project" value="InterPro"/>
</dbReference>
<evidence type="ECO:0000256" key="3">
    <source>
        <dbReference type="ARBA" id="ARBA00004629"/>
    </source>
</evidence>
<dbReference type="Proteomes" id="UP000054007">
    <property type="component" value="Unassembled WGS sequence"/>
</dbReference>
<dbReference type="EMBL" id="KN880459">
    <property type="protein sequence ID" value="KIY71031.1"/>
    <property type="molecule type" value="Genomic_DNA"/>
</dbReference>
<dbReference type="STRING" id="1314674.A0A0D7BN69"/>
<evidence type="ECO:0000256" key="17">
    <source>
        <dbReference type="ARBA" id="ARBA00044305"/>
    </source>
</evidence>